<dbReference type="SMART" id="SM00342">
    <property type="entry name" value="HTH_ARAC"/>
    <property type="match status" value="1"/>
</dbReference>
<keyword evidence="6" id="KW-1185">Reference proteome</keyword>
<dbReference type="InterPro" id="IPR050204">
    <property type="entry name" value="AraC_XylS_family_regulators"/>
</dbReference>
<dbReference type="PANTHER" id="PTHR46796">
    <property type="entry name" value="HTH-TYPE TRANSCRIPTIONAL ACTIVATOR RHAS-RELATED"/>
    <property type="match status" value="1"/>
</dbReference>
<dbReference type="InterPro" id="IPR018060">
    <property type="entry name" value="HTH_AraC"/>
</dbReference>
<name>A0A1W9ZBE7_MYCAI</name>
<evidence type="ECO:0000256" key="1">
    <source>
        <dbReference type="ARBA" id="ARBA00023015"/>
    </source>
</evidence>
<gene>
    <name evidence="5" type="ORF">BST14_19205</name>
</gene>
<keyword evidence="1" id="KW-0805">Transcription regulation</keyword>
<keyword evidence="2" id="KW-0238">DNA-binding</keyword>
<dbReference type="GO" id="GO:0043565">
    <property type="term" value="F:sequence-specific DNA binding"/>
    <property type="evidence" value="ECO:0007669"/>
    <property type="project" value="InterPro"/>
</dbReference>
<evidence type="ECO:0000256" key="3">
    <source>
        <dbReference type="ARBA" id="ARBA00023163"/>
    </source>
</evidence>
<evidence type="ECO:0000313" key="6">
    <source>
        <dbReference type="Proteomes" id="UP000192707"/>
    </source>
</evidence>
<dbReference type="InterPro" id="IPR009057">
    <property type="entry name" value="Homeodomain-like_sf"/>
</dbReference>
<sequence>MVIGSNYAGYLGPALDIDAHSTAVGCLAVGLDVFFTFRAGAVGEVTARSIYARARHVHQLTAGQGRMLVLLLEPTSASIVNNQTNMKRVIGPFGFDHRREQEGIAACQADRADFDGLFAVAGTPTSGLIDPRIARVLRSMRVDPWANAGADTTAQEHGLSTSYFLRLFAQQTGTSFRRYKVWSRMLHAAHGFSAGNDLTRCAVDAGFASLSHFSRVFHSMFGLSATALLGAGVQGATK</sequence>
<evidence type="ECO:0000256" key="2">
    <source>
        <dbReference type="ARBA" id="ARBA00023125"/>
    </source>
</evidence>
<dbReference type="GO" id="GO:0003700">
    <property type="term" value="F:DNA-binding transcription factor activity"/>
    <property type="evidence" value="ECO:0007669"/>
    <property type="project" value="InterPro"/>
</dbReference>
<dbReference type="PROSITE" id="PS01124">
    <property type="entry name" value="HTH_ARAC_FAMILY_2"/>
    <property type="match status" value="1"/>
</dbReference>
<evidence type="ECO:0000313" key="5">
    <source>
        <dbReference type="EMBL" id="ORA11205.1"/>
    </source>
</evidence>
<dbReference type="SUPFAM" id="SSF46689">
    <property type="entry name" value="Homeodomain-like"/>
    <property type="match status" value="1"/>
</dbReference>
<feature type="domain" description="HTH araC/xylS-type" evidence="4">
    <location>
        <begin position="134"/>
        <end position="231"/>
    </location>
</feature>
<evidence type="ECO:0000259" key="4">
    <source>
        <dbReference type="PROSITE" id="PS01124"/>
    </source>
</evidence>
<dbReference type="Gene3D" id="1.10.10.60">
    <property type="entry name" value="Homeodomain-like"/>
    <property type="match status" value="1"/>
</dbReference>
<protein>
    <recommendedName>
        <fullName evidence="4">HTH araC/xylS-type domain-containing protein</fullName>
    </recommendedName>
</protein>
<accession>A0A1W9ZBE7</accession>
<dbReference type="AlphaFoldDB" id="A0A1W9ZBE7"/>
<dbReference type="Proteomes" id="UP000192707">
    <property type="component" value="Unassembled WGS sequence"/>
</dbReference>
<dbReference type="Pfam" id="PF12833">
    <property type="entry name" value="HTH_18"/>
    <property type="match status" value="1"/>
</dbReference>
<comment type="caution">
    <text evidence="5">The sequence shown here is derived from an EMBL/GenBank/DDBJ whole genome shotgun (WGS) entry which is preliminary data.</text>
</comment>
<dbReference type="EMBL" id="MVHG01000056">
    <property type="protein sequence ID" value="ORA11205.1"/>
    <property type="molecule type" value="Genomic_DNA"/>
</dbReference>
<keyword evidence="3" id="KW-0804">Transcription</keyword>
<reference evidence="5 6" key="1">
    <citation type="submission" date="2016-12" db="EMBL/GenBank/DDBJ databases">
        <title>The new phylogeny of genus Mycobacterium.</title>
        <authorList>
            <person name="Tortoli E."/>
            <person name="Trovato A."/>
            <person name="Cirillo D.M."/>
        </authorList>
    </citation>
    <scope>NUCLEOTIDE SEQUENCE [LARGE SCALE GENOMIC DNA]</scope>
    <source>
        <strain evidence="5 6">DSM 45069</strain>
    </source>
</reference>
<organism evidence="5 6">
    <name type="scientific">Mycobacterium arosiense ATCC BAA-1401 = DSM 45069</name>
    <dbReference type="NCBI Taxonomy" id="1265311"/>
    <lineage>
        <taxon>Bacteria</taxon>
        <taxon>Bacillati</taxon>
        <taxon>Actinomycetota</taxon>
        <taxon>Actinomycetes</taxon>
        <taxon>Mycobacteriales</taxon>
        <taxon>Mycobacteriaceae</taxon>
        <taxon>Mycobacterium</taxon>
        <taxon>Mycobacterium avium complex (MAC)</taxon>
    </lineage>
</organism>
<proteinExistence type="predicted"/>